<sequence length="398" mass="42662">MKAISSEELSYQYIPWYVRDYLEDVECDVLSAAAEGCRLRLVLRQWLQGSIPANPAVLRKLTKATEAEWVTVWPEIEHHFPVIEDGAARRNPKFHALRLDREVFLEGKRQLGAKGGKARAAKYGRGQQDLQHSHSDGQAGAIPDGTANAQAHGIAPAIPDGRANAKAPAIAPGTADAQAHGEASAIANGVATPVAELKHGPSLELLAVAVAIPPSPTPDGVGASPTPPVRLVQDADRESPADRAAAYNTSLDEAVRRLPAGPLRAAVRRLLDEARIAPAKWEGWADRILGWEQGLGTSRMREVPREAIVLGLEELLLSNQPGQFITPQIALIFAEKARARMSEGEGPSGAGRGAHPPRTSGPTAKESQLRDAIEYARNGDEAARAWCTENAVDWEVAS</sequence>
<organism evidence="2 3">
    <name type="scientific">Gemmatimonas aurantiaca</name>
    <dbReference type="NCBI Taxonomy" id="173480"/>
    <lineage>
        <taxon>Bacteria</taxon>
        <taxon>Pseudomonadati</taxon>
        <taxon>Gemmatimonadota</taxon>
        <taxon>Gemmatimonadia</taxon>
        <taxon>Gemmatimonadales</taxon>
        <taxon>Gemmatimonadaceae</taxon>
        <taxon>Gemmatimonas</taxon>
    </lineage>
</organism>
<proteinExistence type="predicted"/>
<evidence type="ECO:0000313" key="3">
    <source>
        <dbReference type="Proteomes" id="UP000264071"/>
    </source>
</evidence>
<dbReference type="Proteomes" id="UP000264071">
    <property type="component" value="Unassembled WGS sequence"/>
</dbReference>
<dbReference type="EMBL" id="DPIY01000009">
    <property type="protein sequence ID" value="HCT57575.1"/>
    <property type="molecule type" value="Genomic_DNA"/>
</dbReference>
<accession>A0A3D4V903</accession>
<reference evidence="2 3" key="1">
    <citation type="journal article" date="2018" name="Nat. Biotechnol.">
        <title>A standardized bacterial taxonomy based on genome phylogeny substantially revises the tree of life.</title>
        <authorList>
            <person name="Parks D.H."/>
            <person name="Chuvochina M."/>
            <person name="Waite D.W."/>
            <person name="Rinke C."/>
            <person name="Skarshewski A."/>
            <person name="Chaumeil P.A."/>
            <person name="Hugenholtz P."/>
        </authorList>
    </citation>
    <scope>NUCLEOTIDE SEQUENCE [LARGE SCALE GENOMIC DNA]</scope>
    <source>
        <strain evidence="2">UBA8844</strain>
    </source>
</reference>
<feature type="region of interest" description="Disordered" evidence="1">
    <location>
        <begin position="157"/>
        <end position="176"/>
    </location>
</feature>
<feature type="region of interest" description="Disordered" evidence="1">
    <location>
        <begin position="342"/>
        <end position="374"/>
    </location>
</feature>
<evidence type="ECO:0008006" key="4">
    <source>
        <dbReference type="Google" id="ProtNLM"/>
    </source>
</evidence>
<feature type="region of interest" description="Disordered" evidence="1">
    <location>
        <begin position="115"/>
        <end position="147"/>
    </location>
</feature>
<dbReference type="AlphaFoldDB" id="A0A3D4V903"/>
<protein>
    <recommendedName>
        <fullName evidence="4">DUF1376 domain-containing protein</fullName>
    </recommendedName>
</protein>
<name>A0A3D4V903_9BACT</name>
<gene>
    <name evidence="2" type="ORF">DGD08_10290</name>
</gene>
<evidence type="ECO:0000256" key="1">
    <source>
        <dbReference type="SAM" id="MobiDB-lite"/>
    </source>
</evidence>
<comment type="caution">
    <text evidence="2">The sequence shown here is derived from an EMBL/GenBank/DDBJ whole genome shotgun (WGS) entry which is preliminary data.</text>
</comment>
<evidence type="ECO:0000313" key="2">
    <source>
        <dbReference type="EMBL" id="HCT57575.1"/>
    </source>
</evidence>